<dbReference type="Proteomes" id="UP000000346">
    <property type="component" value="Chromosome"/>
</dbReference>
<keyword evidence="3" id="KW-1185">Reference proteome</keyword>
<dbReference type="GO" id="GO:0016491">
    <property type="term" value="F:oxidoreductase activity"/>
    <property type="evidence" value="ECO:0007669"/>
    <property type="project" value="UniProtKB-KW"/>
</dbReference>
<evidence type="ECO:0000313" key="3">
    <source>
        <dbReference type="Proteomes" id="UP000000346"/>
    </source>
</evidence>
<proteinExistence type="predicted"/>
<dbReference type="InParanoid" id="D9Q1K2"/>
<dbReference type="EMBL" id="CP001742">
    <property type="protein sequence ID" value="ADL19190.1"/>
    <property type="molecule type" value="Genomic_DNA"/>
</dbReference>
<dbReference type="PANTHER" id="PTHR38755">
    <property type="entry name" value="5,10-METHYLENETETRAHYDROFOLATE REDUCTASE"/>
    <property type="match status" value="1"/>
</dbReference>
<evidence type="ECO:0000256" key="1">
    <source>
        <dbReference type="ARBA" id="ARBA00023002"/>
    </source>
</evidence>
<sequence length="241" mass="25942">MGDLELIAELPPKRSLEKMARAASRLLELADSLDVPDAPLGAPAPSSPVMAAAIKSALDGRADLIAHLRLLDVSPLGAINIAMSIEAAGISRLLLLRGDRPTLGDPCNTDPEAMAAVIRSLGIRVRVGHLLSLAKPMDQVLRRVSSGADFYVITRPWRSGLVGEVAREAHLRGSKLYVYLVLLTEANADALRSIPREELITMSEVREAVERLRDVVDGVIVSSPRDLESQLNALREARAAL</sequence>
<keyword evidence="1" id="KW-0560">Oxidoreductase</keyword>
<evidence type="ECO:0008006" key="4">
    <source>
        <dbReference type="Google" id="ProtNLM"/>
    </source>
</evidence>
<protein>
    <recommendedName>
        <fullName evidence="4">Methylenetetrahydrofolate reductase (NAD(P)H)</fullName>
    </recommendedName>
</protein>
<dbReference type="eggNOG" id="arCOG00475">
    <property type="taxonomic scope" value="Archaea"/>
</dbReference>
<dbReference type="PANTHER" id="PTHR38755:SF1">
    <property type="entry name" value="METHYLENE-TETRAHYDROFOLATE REDUCTASE C-TERMINAL DOMAIN-CONTAINING PROTEIN"/>
    <property type="match status" value="1"/>
</dbReference>
<organism evidence="2 3">
    <name type="scientific">Acidilobus saccharovorans (strain DSM 16705 / JCM 18335 / VKM B-2471 / 345-15)</name>
    <dbReference type="NCBI Taxonomy" id="666510"/>
    <lineage>
        <taxon>Archaea</taxon>
        <taxon>Thermoproteota</taxon>
        <taxon>Thermoprotei</taxon>
        <taxon>Acidilobales</taxon>
        <taxon>Acidilobaceae</taxon>
        <taxon>Acidilobus</taxon>
    </lineage>
</organism>
<dbReference type="InterPro" id="IPR029041">
    <property type="entry name" value="FAD-linked_oxidoreductase-like"/>
</dbReference>
<dbReference type="KEGG" id="asc:ASAC_0784"/>
<evidence type="ECO:0000313" key="2">
    <source>
        <dbReference type="EMBL" id="ADL19190.1"/>
    </source>
</evidence>
<dbReference type="STRING" id="666510.ASAC_0784"/>
<dbReference type="Gene3D" id="3.20.20.220">
    <property type="match status" value="1"/>
</dbReference>
<gene>
    <name evidence="2" type="ordered locus">ASAC_0784</name>
</gene>
<dbReference type="GeneID" id="9499019"/>
<dbReference type="AlphaFoldDB" id="D9Q1K2"/>
<accession>D9Q1K2</accession>
<reference evidence="2 3" key="1">
    <citation type="journal article" date="2010" name="Appl. Environ. Microbiol.">
        <title>The genome sequence of the crenarchaeon Acidilobus saccharovorans supports a new order, Acidilobales, and suggests an important ecological role in terrestrial acidic hot springs.</title>
        <authorList>
            <person name="Mardanov A.V."/>
            <person name="Svetlitchnyi V.A."/>
            <person name="Beletsky A.V."/>
            <person name="Prokofeva M.I."/>
            <person name="Bonch-Osmolovskaya E.A."/>
            <person name="Ravin N.V."/>
            <person name="Skryabin K.G."/>
        </authorList>
    </citation>
    <scope>NUCLEOTIDE SEQUENCE [LARGE SCALE GENOMIC DNA]</scope>
    <source>
        <strain evidence="3">DSM 16705 / JCM 18335 / VKM B-2471 / 345-15</strain>
    </source>
</reference>
<dbReference type="HOGENOM" id="CLU_098912_0_0_2"/>
<name>D9Q1K2_ACIS3</name>
<dbReference type="SUPFAM" id="SSF51730">
    <property type="entry name" value="FAD-linked oxidoreductase"/>
    <property type="match status" value="1"/>
</dbReference>
<dbReference type="RefSeq" id="WP_013266702.1">
    <property type="nucleotide sequence ID" value="NC_014374.1"/>
</dbReference>
<dbReference type="OrthoDB" id="28177at2157"/>